<dbReference type="AlphaFoldDB" id="A0A072VC71"/>
<gene>
    <name evidence="2" type="ordered locus">MTR_2g094880</name>
</gene>
<keyword evidence="1" id="KW-1133">Transmembrane helix</keyword>
<reference evidence="2 4" key="2">
    <citation type="journal article" date="2014" name="BMC Genomics">
        <title>An improved genome release (version Mt4.0) for the model legume Medicago truncatula.</title>
        <authorList>
            <person name="Tang H."/>
            <person name="Krishnakumar V."/>
            <person name="Bidwell S."/>
            <person name="Rosen B."/>
            <person name="Chan A."/>
            <person name="Zhou S."/>
            <person name="Gentzbittel L."/>
            <person name="Childs K.L."/>
            <person name="Yandell M."/>
            <person name="Gundlach H."/>
            <person name="Mayer K.F."/>
            <person name="Schwartz D.C."/>
            <person name="Town C.D."/>
        </authorList>
    </citation>
    <scope>GENOME REANNOTATION</scope>
    <source>
        <strain evidence="2">A17</strain>
        <strain evidence="3 4">cv. Jemalong A17</strain>
    </source>
</reference>
<sequence length="143" mass="15891">MSSEKINAVSANDFNKPFLFTGSHFKRWQQKMLFFLTTKKVAYVLKEAMPVAPTSSTPAGANNNVAAFAYGKSPPDTYGGFQYISFPPAGKKKDLRVSLNAFFFLLIIVIVIPQILVMGRKKVKQAHLESAVQWIVVCCVREG</sequence>
<dbReference type="Proteomes" id="UP000002051">
    <property type="component" value="Chromosome 2"/>
</dbReference>
<evidence type="ECO:0000313" key="2">
    <source>
        <dbReference type="EMBL" id="KEH39347.1"/>
    </source>
</evidence>
<evidence type="ECO:0000256" key="1">
    <source>
        <dbReference type="SAM" id="Phobius"/>
    </source>
</evidence>
<keyword evidence="1 2" id="KW-0812">Transmembrane</keyword>
<proteinExistence type="predicted"/>
<reference evidence="3" key="3">
    <citation type="submission" date="2015-04" db="UniProtKB">
        <authorList>
            <consortium name="EnsemblPlants"/>
        </authorList>
    </citation>
    <scope>IDENTIFICATION</scope>
    <source>
        <strain evidence="3">cv. Jemalong A17</strain>
    </source>
</reference>
<evidence type="ECO:0000313" key="3">
    <source>
        <dbReference type="EnsemblPlants" id="KEH39347"/>
    </source>
</evidence>
<keyword evidence="4" id="KW-1185">Reference proteome</keyword>
<dbReference type="HOGENOM" id="CLU_1809064_0_0_1"/>
<protein>
    <submittedName>
        <fullName evidence="2">Transmembrane protein, putative</fullName>
    </submittedName>
</protein>
<keyword evidence="1" id="KW-0472">Membrane</keyword>
<dbReference type="EMBL" id="CM001218">
    <property type="protein sequence ID" value="KEH39347.1"/>
    <property type="molecule type" value="Genomic_DNA"/>
</dbReference>
<feature type="transmembrane region" description="Helical" evidence="1">
    <location>
        <begin position="97"/>
        <end position="117"/>
    </location>
</feature>
<accession>A0A072VC71</accession>
<name>A0A072VC71_MEDTR</name>
<dbReference type="EnsemblPlants" id="KEH39347">
    <property type="protein sequence ID" value="KEH39347"/>
    <property type="gene ID" value="MTR_2g094880"/>
</dbReference>
<organism evidence="2 4">
    <name type="scientific">Medicago truncatula</name>
    <name type="common">Barrel medic</name>
    <name type="synonym">Medicago tribuloides</name>
    <dbReference type="NCBI Taxonomy" id="3880"/>
    <lineage>
        <taxon>Eukaryota</taxon>
        <taxon>Viridiplantae</taxon>
        <taxon>Streptophyta</taxon>
        <taxon>Embryophyta</taxon>
        <taxon>Tracheophyta</taxon>
        <taxon>Spermatophyta</taxon>
        <taxon>Magnoliopsida</taxon>
        <taxon>eudicotyledons</taxon>
        <taxon>Gunneridae</taxon>
        <taxon>Pentapetalae</taxon>
        <taxon>rosids</taxon>
        <taxon>fabids</taxon>
        <taxon>Fabales</taxon>
        <taxon>Fabaceae</taxon>
        <taxon>Papilionoideae</taxon>
        <taxon>50 kb inversion clade</taxon>
        <taxon>NPAAA clade</taxon>
        <taxon>Hologalegina</taxon>
        <taxon>IRL clade</taxon>
        <taxon>Trifolieae</taxon>
        <taxon>Medicago</taxon>
    </lineage>
</organism>
<evidence type="ECO:0000313" key="4">
    <source>
        <dbReference type="Proteomes" id="UP000002051"/>
    </source>
</evidence>
<reference evidence="2 4" key="1">
    <citation type="journal article" date="2011" name="Nature">
        <title>The Medicago genome provides insight into the evolution of rhizobial symbioses.</title>
        <authorList>
            <person name="Young N.D."/>
            <person name="Debelle F."/>
            <person name="Oldroyd G.E."/>
            <person name="Geurts R."/>
            <person name="Cannon S.B."/>
            <person name="Udvardi M.K."/>
            <person name="Benedito V.A."/>
            <person name="Mayer K.F."/>
            <person name="Gouzy J."/>
            <person name="Schoof H."/>
            <person name="Van de Peer Y."/>
            <person name="Proost S."/>
            <person name="Cook D.R."/>
            <person name="Meyers B.C."/>
            <person name="Spannagl M."/>
            <person name="Cheung F."/>
            <person name="De Mita S."/>
            <person name="Krishnakumar V."/>
            <person name="Gundlach H."/>
            <person name="Zhou S."/>
            <person name="Mudge J."/>
            <person name="Bharti A.K."/>
            <person name="Murray J.D."/>
            <person name="Naoumkina M.A."/>
            <person name="Rosen B."/>
            <person name="Silverstein K.A."/>
            <person name="Tang H."/>
            <person name="Rombauts S."/>
            <person name="Zhao P.X."/>
            <person name="Zhou P."/>
            <person name="Barbe V."/>
            <person name="Bardou P."/>
            <person name="Bechner M."/>
            <person name="Bellec A."/>
            <person name="Berger A."/>
            <person name="Berges H."/>
            <person name="Bidwell S."/>
            <person name="Bisseling T."/>
            <person name="Choisne N."/>
            <person name="Couloux A."/>
            <person name="Denny R."/>
            <person name="Deshpande S."/>
            <person name="Dai X."/>
            <person name="Doyle J.J."/>
            <person name="Dudez A.M."/>
            <person name="Farmer A.D."/>
            <person name="Fouteau S."/>
            <person name="Franken C."/>
            <person name="Gibelin C."/>
            <person name="Gish J."/>
            <person name="Goldstein S."/>
            <person name="Gonzalez A.J."/>
            <person name="Green P.J."/>
            <person name="Hallab A."/>
            <person name="Hartog M."/>
            <person name="Hua A."/>
            <person name="Humphray S.J."/>
            <person name="Jeong D.H."/>
            <person name="Jing Y."/>
            <person name="Jocker A."/>
            <person name="Kenton S.M."/>
            <person name="Kim D.J."/>
            <person name="Klee K."/>
            <person name="Lai H."/>
            <person name="Lang C."/>
            <person name="Lin S."/>
            <person name="Macmil S.L."/>
            <person name="Magdelenat G."/>
            <person name="Matthews L."/>
            <person name="McCorrison J."/>
            <person name="Monaghan E.L."/>
            <person name="Mun J.H."/>
            <person name="Najar F.Z."/>
            <person name="Nicholson C."/>
            <person name="Noirot C."/>
            <person name="O'Bleness M."/>
            <person name="Paule C.R."/>
            <person name="Poulain J."/>
            <person name="Prion F."/>
            <person name="Qin B."/>
            <person name="Qu C."/>
            <person name="Retzel E.F."/>
            <person name="Riddle C."/>
            <person name="Sallet E."/>
            <person name="Samain S."/>
            <person name="Samson N."/>
            <person name="Sanders I."/>
            <person name="Saurat O."/>
            <person name="Scarpelli C."/>
            <person name="Schiex T."/>
            <person name="Segurens B."/>
            <person name="Severin A.J."/>
            <person name="Sherrier D.J."/>
            <person name="Shi R."/>
            <person name="Sims S."/>
            <person name="Singer S.R."/>
            <person name="Sinharoy S."/>
            <person name="Sterck L."/>
            <person name="Viollet A."/>
            <person name="Wang B.B."/>
            <person name="Wang K."/>
            <person name="Wang M."/>
            <person name="Wang X."/>
            <person name="Warfsmann J."/>
            <person name="Weissenbach J."/>
            <person name="White D.D."/>
            <person name="White J.D."/>
            <person name="Wiley G.B."/>
            <person name="Wincker P."/>
            <person name="Xing Y."/>
            <person name="Yang L."/>
            <person name="Yao Z."/>
            <person name="Ying F."/>
            <person name="Zhai J."/>
            <person name="Zhou L."/>
            <person name="Zuber A."/>
            <person name="Denarie J."/>
            <person name="Dixon R.A."/>
            <person name="May G.D."/>
            <person name="Schwartz D.C."/>
            <person name="Rogers J."/>
            <person name="Quetier F."/>
            <person name="Town C.D."/>
            <person name="Roe B.A."/>
        </authorList>
    </citation>
    <scope>NUCLEOTIDE SEQUENCE [LARGE SCALE GENOMIC DNA]</scope>
    <source>
        <strain evidence="2">A17</strain>
        <strain evidence="3 4">cv. Jemalong A17</strain>
    </source>
</reference>